<reference evidence="2" key="1">
    <citation type="submission" date="2020-07" db="EMBL/GenBank/DDBJ databases">
        <title>The High-quality genome of the commercially important snow crab, Chionoecetes opilio.</title>
        <authorList>
            <person name="Jeong J.-H."/>
            <person name="Ryu S."/>
        </authorList>
    </citation>
    <scope>NUCLEOTIDE SEQUENCE</scope>
    <source>
        <strain evidence="2">MADBK_172401_WGS</strain>
        <tissue evidence="2">Digestive gland</tissue>
    </source>
</reference>
<feature type="compositionally biased region" description="Polar residues" evidence="1">
    <location>
        <begin position="97"/>
        <end position="106"/>
    </location>
</feature>
<dbReference type="Proteomes" id="UP000770661">
    <property type="component" value="Unassembled WGS sequence"/>
</dbReference>
<accession>A0A8J4YRI7</accession>
<dbReference type="EMBL" id="JACEEZ010001446">
    <property type="protein sequence ID" value="KAG0729219.1"/>
    <property type="molecule type" value="Genomic_DNA"/>
</dbReference>
<organism evidence="2 3">
    <name type="scientific">Chionoecetes opilio</name>
    <name type="common">Atlantic snow crab</name>
    <name type="synonym">Cancer opilio</name>
    <dbReference type="NCBI Taxonomy" id="41210"/>
    <lineage>
        <taxon>Eukaryota</taxon>
        <taxon>Metazoa</taxon>
        <taxon>Ecdysozoa</taxon>
        <taxon>Arthropoda</taxon>
        <taxon>Crustacea</taxon>
        <taxon>Multicrustacea</taxon>
        <taxon>Malacostraca</taxon>
        <taxon>Eumalacostraca</taxon>
        <taxon>Eucarida</taxon>
        <taxon>Decapoda</taxon>
        <taxon>Pleocyemata</taxon>
        <taxon>Brachyura</taxon>
        <taxon>Eubrachyura</taxon>
        <taxon>Majoidea</taxon>
        <taxon>Majidae</taxon>
        <taxon>Chionoecetes</taxon>
    </lineage>
</organism>
<proteinExistence type="predicted"/>
<feature type="region of interest" description="Disordered" evidence="1">
    <location>
        <begin position="64"/>
        <end position="106"/>
    </location>
</feature>
<evidence type="ECO:0000313" key="2">
    <source>
        <dbReference type="EMBL" id="KAG0729219.1"/>
    </source>
</evidence>
<sequence>MDAGVDAARWKVLPLATELPYTRIHVPNERSDEVVVEDRIGNENITEENIVFLDVAPDDLEVFHDPSTLPQLPQNTRNTTQASKPSRRVLWTKKTDSSPSSIRVYP</sequence>
<dbReference type="AlphaFoldDB" id="A0A8J4YRI7"/>
<keyword evidence="3" id="KW-1185">Reference proteome</keyword>
<feature type="compositionally biased region" description="Polar residues" evidence="1">
    <location>
        <begin position="68"/>
        <end position="84"/>
    </location>
</feature>
<name>A0A8J4YRI7_CHIOP</name>
<comment type="caution">
    <text evidence="2">The sequence shown here is derived from an EMBL/GenBank/DDBJ whole genome shotgun (WGS) entry which is preliminary data.</text>
</comment>
<evidence type="ECO:0000313" key="3">
    <source>
        <dbReference type="Proteomes" id="UP000770661"/>
    </source>
</evidence>
<evidence type="ECO:0000256" key="1">
    <source>
        <dbReference type="SAM" id="MobiDB-lite"/>
    </source>
</evidence>
<gene>
    <name evidence="2" type="ORF">GWK47_030790</name>
</gene>
<protein>
    <submittedName>
        <fullName evidence="2">Uncharacterized protein</fullName>
    </submittedName>
</protein>